<gene>
    <name evidence="1" type="ORF">DAPPUDRAFT_330602</name>
</gene>
<dbReference type="KEGG" id="dpx:DAPPUDRAFT_330602"/>
<keyword evidence="2" id="KW-1185">Reference proteome</keyword>
<dbReference type="AlphaFoldDB" id="E9HK27"/>
<evidence type="ECO:0000313" key="2">
    <source>
        <dbReference type="Proteomes" id="UP000000305"/>
    </source>
</evidence>
<sequence>MRSKFRGLELLDASINAQIEHLQHNITVKTKENAHLEDFKNSVLREAELKNVEEKELRSFLVHQEQISKILTKKQERELVVGSSKIEELMNKIRGLELSDASIRAKIERTL</sequence>
<dbReference type="EMBL" id="GL732666">
    <property type="protein sequence ID" value="EFX67918.1"/>
    <property type="molecule type" value="Genomic_DNA"/>
</dbReference>
<accession>E9HK27</accession>
<name>E9HK27_DAPPU</name>
<dbReference type="PhylomeDB" id="E9HK27"/>
<proteinExistence type="predicted"/>
<evidence type="ECO:0000313" key="1">
    <source>
        <dbReference type="EMBL" id="EFX67918.1"/>
    </source>
</evidence>
<organism evidence="1 2">
    <name type="scientific">Daphnia pulex</name>
    <name type="common">Water flea</name>
    <dbReference type="NCBI Taxonomy" id="6669"/>
    <lineage>
        <taxon>Eukaryota</taxon>
        <taxon>Metazoa</taxon>
        <taxon>Ecdysozoa</taxon>
        <taxon>Arthropoda</taxon>
        <taxon>Crustacea</taxon>
        <taxon>Branchiopoda</taxon>
        <taxon>Diplostraca</taxon>
        <taxon>Cladocera</taxon>
        <taxon>Anomopoda</taxon>
        <taxon>Daphniidae</taxon>
        <taxon>Daphnia</taxon>
    </lineage>
</organism>
<protein>
    <submittedName>
        <fullName evidence="1">Uncharacterized protein</fullName>
    </submittedName>
</protein>
<reference evidence="1 2" key="1">
    <citation type="journal article" date="2011" name="Science">
        <title>The ecoresponsive genome of Daphnia pulex.</title>
        <authorList>
            <person name="Colbourne J.K."/>
            <person name="Pfrender M.E."/>
            <person name="Gilbert D."/>
            <person name="Thomas W.K."/>
            <person name="Tucker A."/>
            <person name="Oakley T.H."/>
            <person name="Tokishita S."/>
            <person name="Aerts A."/>
            <person name="Arnold G.J."/>
            <person name="Basu M.K."/>
            <person name="Bauer D.J."/>
            <person name="Caceres C.E."/>
            <person name="Carmel L."/>
            <person name="Casola C."/>
            <person name="Choi J.H."/>
            <person name="Detter J.C."/>
            <person name="Dong Q."/>
            <person name="Dusheyko S."/>
            <person name="Eads B.D."/>
            <person name="Frohlich T."/>
            <person name="Geiler-Samerotte K.A."/>
            <person name="Gerlach D."/>
            <person name="Hatcher P."/>
            <person name="Jogdeo S."/>
            <person name="Krijgsveld J."/>
            <person name="Kriventseva E.V."/>
            <person name="Kultz D."/>
            <person name="Laforsch C."/>
            <person name="Lindquist E."/>
            <person name="Lopez J."/>
            <person name="Manak J.R."/>
            <person name="Muller J."/>
            <person name="Pangilinan J."/>
            <person name="Patwardhan R.P."/>
            <person name="Pitluck S."/>
            <person name="Pritham E.J."/>
            <person name="Rechtsteiner A."/>
            <person name="Rho M."/>
            <person name="Rogozin I.B."/>
            <person name="Sakarya O."/>
            <person name="Salamov A."/>
            <person name="Schaack S."/>
            <person name="Shapiro H."/>
            <person name="Shiga Y."/>
            <person name="Skalitzky C."/>
            <person name="Smith Z."/>
            <person name="Souvorov A."/>
            <person name="Sung W."/>
            <person name="Tang Z."/>
            <person name="Tsuchiya D."/>
            <person name="Tu H."/>
            <person name="Vos H."/>
            <person name="Wang M."/>
            <person name="Wolf Y.I."/>
            <person name="Yamagata H."/>
            <person name="Yamada T."/>
            <person name="Ye Y."/>
            <person name="Shaw J.R."/>
            <person name="Andrews J."/>
            <person name="Crease T.J."/>
            <person name="Tang H."/>
            <person name="Lucas S.M."/>
            <person name="Robertson H.M."/>
            <person name="Bork P."/>
            <person name="Koonin E.V."/>
            <person name="Zdobnov E.M."/>
            <person name="Grigoriev I.V."/>
            <person name="Lynch M."/>
            <person name="Boore J.L."/>
        </authorList>
    </citation>
    <scope>NUCLEOTIDE SEQUENCE [LARGE SCALE GENOMIC DNA]</scope>
</reference>
<dbReference type="InParanoid" id="E9HK27"/>
<dbReference type="Proteomes" id="UP000000305">
    <property type="component" value="Unassembled WGS sequence"/>
</dbReference>
<dbReference type="HOGENOM" id="CLU_2160887_0_0_1"/>